<dbReference type="Proteomes" id="UP000708208">
    <property type="component" value="Unassembled WGS sequence"/>
</dbReference>
<keyword evidence="3" id="KW-1185">Reference proteome</keyword>
<gene>
    <name evidence="2" type="ORF">AFUS01_LOCUS2637</name>
</gene>
<name>A0A8J2JAB0_9HEXA</name>
<protein>
    <submittedName>
        <fullName evidence="2">Uncharacterized protein</fullName>
    </submittedName>
</protein>
<evidence type="ECO:0000256" key="1">
    <source>
        <dbReference type="SAM" id="MobiDB-lite"/>
    </source>
</evidence>
<organism evidence="2 3">
    <name type="scientific">Allacma fusca</name>
    <dbReference type="NCBI Taxonomy" id="39272"/>
    <lineage>
        <taxon>Eukaryota</taxon>
        <taxon>Metazoa</taxon>
        <taxon>Ecdysozoa</taxon>
        <taxon>Arthropoda</taxon>
        <taxon>Hexapoda</taxon>
        <taxon>Collembola</taxon>
        <taxon>Symphypleona</taxon>
        <taxon>Sminthuridae</taxon>
        <taxon>Allacma</taxon>
    </lineage>
</organism>
<feature type="compositionally biased region" description="Basic and acidic residues" evidence="1">
    <location>
        <begin position="57"/>
        <end position="71"/>
    </location>
</feature>
<dbReference type="EMBL" id="CAJVCH010015205">
    <property type="protein sequence ID" value="CAG7678705.1"/>
    <property type="molecule type" value="Genomic_DNA"/>
</dbReference>
<proteinExistence type="predicted"/>
<sequence>MEFNLNVSKWCVASLAFCPISPTNEDEVLHNGCCSSFTEARPCVIFAQQMLKRDILGTEESAPDKSTDTDSKGFPTCNNEVPY</sequence>
<evidence type="ECO:0000313" key="2">
    <source>
        <dbReference type="EMBL" id="CAG7678705.1"/>
    </source>
</evidence>
<reference evidence="2" key="1">
    <citation type="submission" date="2021-06" db="EMBL/GenBank/DDBJ databases">
        <authorList>
            <person name="Hodson N. C."/>
            <person name="Mongue J. A."/>
            <person name="Jaron S. K."/>
        </authorList>
    </citation>
    <scope>NUCLEOTIDE SEQUENCE</scope>
</reference>
<comment type="caution">
    <text evidence="2">The sequence shown here is derived from an EMBL/GenBank/DDBJ whole genome shotgun (WGS) entry which is preliminary data.</text>
</comment>
<evidence type="ECO:0000313" key="3">
    <source>
        <dbReference type="Proteomes" id="UP000708208"/>
    </source>
</evidence>
<dbReference type="AlphaFoldDB" id="A0A8J2JAB0"/>
<accession>A0A8J2JAB0</accession>
<feature type="region of interest" description="Disordered" evidence="1">
    <location>
        <begin position="57"/>
        <end position="83"/>
    </location>
</feature>